<organism evidence="1">
    <name type="scientific">marine sediment metagenome</name>
    <dbReference type="NCBI Taxonomy" id="412755"/>
    <lineage>
        <taxon>unclassified sequences</taxon>
        <taxon>metagenomes</taxon>
        <taxon>ecological metagenomes</taxon>
    </lineage>
</organism>
<gene>
    <name evidence="1" type="ORF">LCGC14_2478970</name>
</gene>
<dbReference type="AlphaFoldDB" id="A0A0F9E1U0"/>
<protein>
    <submittedName>
        <fullName evidence="1">Uncharacterized protein</fullName>
    </submittedName>
</protein>
<comment type="caution">
    <text evidence="1">The sequence shown here is derived from an EMBL/GenBank/DDBJ whole genome shotgun (WGS) entry which is preliminary data.</text>
</comment>
<sequence length="54" mass="5968">MKVAGERSTLISWAIFNLPGSIETYDCGDITFIHQDNGDKEEIGIIAKVEVIND</sequence>
<accession>A0A0F9E1U0</accession>
<evidence type="ECO:0000313" key="1">
    <source>
        <dbReference type="EMBL" id="KKL18093.1"/>
    </source>
</evidence>
<proteinExistence type="predicted"/>
<dbReference type="EMBL" id="LAZR01039004">
    <property type="protein sequence ID" value="KKL18093.1"/>
    <property type="molecule type" value="Genomic_DNA"/>
</dbReference>
<name>A0A0F9E1U0_9ZZZZ</name>
<reference evidence="1" key="1">
    <citation type="journal article" date="2015" name="Nature">
        <title>Complex archaea that bridge the gap between prokaryotes and eukaryotes.</title>
        <authorList>
            <person name="Spang A."/>
            <person name="Saw J.H."/>
            <person name="Jorgensen S.L."/>
            <person name="Zaremba-Niedzwiedzka K."/>
            <person name="Martijn J."/>
            <person name="Lind A.E."/>
            <person name="van Eijk R."/>
            <person name="Schleper C."/>
            <person name="Guy L."/>
            <person name="Ettema T.J."/>
        </authorList>
    </citation>
    <scope>NUCLEOTIDE SEQUENCE</scope>
</reference>